<feature type="compositionally biased region" description="Polar residues" evidence="4">
    <location>
        <begin position="190"/>
        <end position="207"/>
    </location>
</feature>
<gene>
    <name evidence="6" type="ORF">CSSPTR1EN2_LOCUS2330</name>
</gene>
<feature type="region of interest" description="Disordered" evidence="4">
    <location>
        <begin position="1"/>
        <end position="20"/>
    </location>
</feature>
<feature type="region of interest" description="Disordered" evidence="4">
    <location>
        <begin position="155"/>
        <end position="207"/>
    </location>
</feature>
<comment type="similarity">
    <text evidence="2 3">Belongs to the small heat shock protein (HSP20) family.</text>
</comment>
<reference evidence="6" key="1">
    <citation type="submission" date="2024-02" db="EMBL/GenBank/DDBJ databases">
        <authorList>
            <consortium name="ELIXIR-Norway"/>
            <consortium name="Elixir Norway"/>
        </authorList>
    </citation>
    <scope>NUCLEOTIDE SEQUENCE</scope>
</reference>
<keyword evidence="1" id="KW-0346">Stress response</keyword>
<organism evidence="6 7">
    <name type="scientific">Sphagnum troendelagicum</name>
    <dbReference type="NCBI Taxonomy" id="128251"/>
    <lineage>
        <taxon>Eukaryota</taxon>
        <taxon>Viridiplantae</taxon>
        <taxon>Streptophyta</taxon>
        <taxon>Embryophyta</taxon>
        <taxon>Bryophyta</taxon>
        <taxon>Sphagnophytina</taxon>
        <taxon>Sphagnopsida</taxon>
        <taxon>Sphagnales</taxon>
        <taxon>Sphagnaceae</taxon>
        <taxon>Sphagnum</taxon>
    </lineage>
</organism>
<dbReference type="Gene3D" id="2.60.40.790">
    <property type="match status" value="1"/>
</dbReference>
<keyword evidence="7" id="KW-1185">Reference proteome</keyword>
<dbReference type="Pfam" id="PF00011">
    <property type="entry name" value="HSP20"/>
    <property type="match status" value="1"/>
</dbReference>
<evidence type="ECO:0000256" key="4">
    <source>
        <dbReference type="SAM" id="MobiDB-lite"/>
    </source>
</evidence>
<dbReference type="Proteomes" id="UP001497512">
    <property type="component" value="Chromosome 10"/>
</dbReference>
<accession>A0ABP0TDS4</accession>
<evidence type="ECO:0000256" key="3">
    <source>
        <dbReference type="RuleBase" id="RU003616"/>
    </source>
</evidence>
<dbReference type="SUPFAM" id="SSF49764">
    <property type="entry name" value="HSP20-like chaperones"/>
    <property type="match status" value="1"/>
</dbReference>
<protein>
    <recommendedName>
        <fullName evidence="5">SHSP domain-containing protein</fullName>
    </recommendedName>
</protein>
<dbReference type="InterPro" id="IPR031107">
    <property type="entry name" value="Small_HSP"/>
</dbReference>
<sequence length="207" mass="22492">MALSPFSHHHGKKGRGGGGGGGGADFWDVIDPLEIALTVLDDAPTRARARDTRAITNTNVDWVETPEAHIFKVDLPGVGRNEIEVTIEDNRTLRISGERVKEEVREGDTWHVVERARGRFVRKFRLPKNADLERITAEVNNGVLTVVVPKIEPRKKHERRHIEVSGPVADQAAGHSATQEGGSSAPPTPKQSAARQSETPGSATPAE</sequence>
<evidence type="ECO:0000259" key="5">
    <source>
        <dbReference type="PROSITE" id="PS01031"/>
    </source>
</evidence>
<proteinExistence type="inferred from homology"/>
<dbReference type="CDD" id="cd06472">
    <property type="entry name" value="ACD_ScHsp26_like"/>
    <property type="match status" value="1"/>
</dbReference>
<feature type="domain" description="SHSP" evidence="5">
    <location>
        <begin position="51"/>
        <end position="165"/>
    </location>
</feature>
<dbReference type="InterPro" id="IPR008978">
    <property type="entry name" value="HSP20-like_chaperone"/>
</dbReference>
<dbReference type="InterPro" id="IPR002068">
    <property type="entry name" value="A-crystallin/Hsp20_dom"/>
</dbReference>
<name>A0ABP0TDS4_9BRYO</name>
<evidence type="ECO:0000256" key="2">
    <source>
        <dbReference type="PROSITE-ProRule" id="PRU00285"/>
    </source>
</evidence>
<dbReference type="EMBL" id="OZ019902">
    <property type="protein sequence ID" value="CAK9194046.1"/>
    <property type="molecule type" value="Genomic_DNA"/>
</dbReference>
<evidence type="ECO:0000256" key="1">
    <source>
        <dbReference type="ARBA" id="ARBA00023016"/>
    </source>
</evidence>
<evidence type="ECO:0000313" key="7">
    <source>
        <dbReference type="Proteomes" id="UP001497512"/>
    </source>
</evidence>
<dbReference type="PANTHER" id="PTHR11527">
    <property type="entry name" value="HEAT-SHOCK PROTEIN 20 FAMILY MEMBER"/>
    <property type="match status" value="1"/>
</dbReference>
<dbReference type="PROSITE" id="PS01031">
    <property type="entry name" value="SHSP"/>
    <property type="match status" value="1"/>
</dbReference>
<evidence type="ECO:0000313" key="6">
    <source>
        <dbReference type="EMBL" id="CAK9194046.1"/>
    </source>
</evidence>